<evidence type="ECO:0000313" key="1">
    <source>
        <dbReference type="EMBL" id="KAJ9066123.1"/>
    </source>
</evidence>
<proteinExistence type="predicted"/>
<gene>
    <name evidence="1" type="ORF">DSO57_1012757</name>
</gene>
<reference evidence="1" key="1">
    <citation type="submission" date="2022-04" db="EMBL/GenBank/DDBJ databases">
        <title>Genome of the entomopathogenic fungus Entomophthora muscae.</title>
        <authorList>
            <person name="Elya C."/>
            <person name="Lovett B.R."/>
            <person name="Lee E."/>
            <person name="Macias A.M."/>
            <person name="Hajek A.E."/>
            <person name="De Bivort B.L."/>
            <person name="Kasson M.T."/>
            <person name="De Fine Licht H.H."/>
            <person name="Stajich J.E."/>
        </authorList>
    </citation>
    <scope>NUCLEOTIDE SEQUENCE</scope>
    <source>
        <strain evidence="1">Berkeley</strain>
    </source>
</reference>
<organism evidence="1 2">
    <name type="scientific">Entomophthora muscae</name>
    <dbReference type="NCBI Taxonomy" id="34485"/>
    <lineage>
        <taxon>Eukaryota</taxon>
        <taxon>Fungi</taxon>
        <taxon>Fungi incertae sedis</taxon>
        <taxon>Zoopagomycota</taxon>
        <taxon>Entomophthoromycotina</taxon>
        <taxon>Entomophthoromycetes</taxon>
        <taxon>Entomophthorales</taxon>
        <taxon>Entomophthoraceae</taxon>
        <taxon>Entomophthora</taxon>
    </lineage>
</organism>
<keyword evidence="2" id="KW-1185">Reference proteome</keyword>
<dbReference type="EMBL" id="QTSX02004306">
    <property type="protein sequence ID" value="KAJ9066123.1"/>
    <property type="molecule type" value="Genomic_DNA"/>
</dbReference>
<protein>
    <submittedName>
        <fullName evidence="1">Uncharacterized protein</fullName>
    </submittedName>
</protein>
<sequence length="78" mass="8597">MTERTLGCLQGRPNSEKLGGSKPFKAVRIDNSSSLETQAWEQESNPNPRFPWAAGPVDQRTTHLCFSGIEPPQAEAKN</sequence>
<accession>A0ACC2SUW8</accession>
<dbReference type="Proteomes" id="UP001165960">
    <property type="component" value="Unassembled WGS sequence"/>
</dbReference>
<feature type="non-terminal residue" evidence="1">
    <location>
        <position position="78"/>
    </location>
</feature>
<evidence type="ECO:0000313" key="2">
    <source>
        <dbReference type="Proteomes" id="UP001165960"/>
    </source>
</evidence>
<name>A0ACC2SUW8_9FUNG</name>
<comment type="caution">
    <text evidence="1">The sequence shown here is derived from an EMBL/GenBank/DDBJ whole genome shotgun (WGS) entry which is preliminary data.</text>
</comment>